<evidence type="ECO:0000313" key="2">
    <source>
        <dbReference type="RefSeq" id="XP_021839109.1"/>
    </source>
</evidence>
<dbReference type="Gene3D" id="2.120.10.30">
    <property type="entry name" value="TolB, C-terminal domain"/>
    <property type="match status" value="2"/>
</dbReference>
<evidence type="ECO:0008006" key="3">
    <source>
        <dbReference type="Google" id="ProtNLM"/>
    </source>
</evidence>
<dbReference type="RefSeq" id="XP_021839109.1">
    <property type="nucleotide sequence ID" value="XM_021983417.2"/>
</dbReference>
<dbReference type="InterPro" id="IPR011042">
    <property type="entry name" value="6-blade_b-propeller_TolB-like"/>
</dbReference>
<name>A0A9R0JLK1_SPIOL</name>
<keyword evidence="1" id="KW-1185">Reference proteome</keyword>
<dbReference type="PANTHER" id="PTHR32161:SF21">
    <property type="entry name" value="OS03G0314500 PROTEIN"/>
    <property type="match status" value="1"/>
</dbReference>
<dbReference type="Pfam" id="PF07676">
    <property type="entry name" value="PD40"/>
    <property type="match status" value="5"/>
</dbReference>
<organism evidence="1 2">
    <name type="scientific">Spinacia oleracea</name>
    <name type="common">Spinach</name>
    <dbReference type="NCBI Taxonomy" id="3562"/>
    <lineage>
        <taxon>Eukaryota</taxon>
        <taxon>Viridiplantae</taxon>
        <taxon>Streptophyta</taxon>
        <taxon>Embryophyta</taxon>
        <taxon>Tracheophyta</taxon>
        <taxon>Spermatophyta</taxon>
        <taxon>Magnoliopsida</taxon>
        <taxon>eudicotyledons</taxon>
        <taxon>Gunneridae</taxon>
        <taxon>Pentapetalae</taxon>
        <taxon>Caryophyllales</taxon>
        <taxon>Chenopodiaceae</taxon>
        <taxon>Chenopodioideae</taxon>
        <taxon>Anserineae</taxon>
        <taxon>Spinacia</taxon>
    </lineage>
</organism>
<dbReference type="InterPro" id="IPR011659">
    <property type="entry name" value="WD40"/>
</dbReference>
<dbReference type="Proteomes" id="UP000813463">
    <property type="component" value="Chromosome 4"/>
</dbReference>
<accession>A0A9R0JLK1</accession>
<dbReference type="GeneID" id="110778873"/>
<evidence type="ECO:0000313" key="1">
    <source>
        <dbReference type="Proteomes" id="UP000813463"/>
    </source>
</evidence>
<protein>
    <recommendedName>
        <fullName evidence="3">Dipeptidylpeptidase IV N-terminal domain-containing protein</fullName>
    </recommendedName>
</protein>
<dbReference type="OrthoDB" id="43744at2759"/>
<dbReference type="AlphaFoldDB" id="A0A9R0JLK1"/>
<reference evidence="2" key="2">
    <citation type="submission" date="2025-08" db="UniProtKB">
        <authorList>
            <consortium name="RefSeq"/>
        </authorList>
    </citation>
    <scope>IDENTIFICATION</scope>
    <source>
        <tissue evidence="2">Leaf</tissue>
    </source>
</reference>
<dbReference type="KEGG" id="soe:110778873"/>
<dbReference type="PANTHER" id="PTHR32161">
    <property type="entry name" value="DPP6 N-TERMINAL DOMAIN-LIKE PROTEIN"/>
    <property type="match status" value="1"/>
</dbReference>
<sequence length="723" mass="80659">MGESRGSISFFATYRPPVALDILSLPYPLNSSSDKNQLLLTDGDSYNYNGQAISPEGLKKMLLHPNLASKSNHVVSGLIFVSERSQGLETLHIALRFKDDTVKVFNFAELYGTFNGARLEDHGSIAGDYIVYISTMEDPGLFHQPWTAVFRTHLITGVTERLTPKGQIDFSPSVSPDGRKIAVASFEGKSGGWCGEIEDLDTNIVVFDVENPSKSRKLVVKDGGWPTWGSNDILFFHRNTEKVEMAKHWGVFQVNINDSKQLKRVTPENINAITPAAIDATTVAVATIREPSKFGQIRQETQYRHIEVFKVPDGSARPKEAIEKITQVVRPLADHFNPFVVVDKSANKRIGYHRCKVTDNVDEYAVVETQLVKIKSPDANIGVFRVSGVFPTFSPDGKKLAFVDNEFRSVWVADDKGLRSVFDADTNGVFSPVWNQNPEKDTLYVCKGPTFSKNETVHIIAIPIAATGRQTNKKLTRRFNNAFPSTNPDGTKLVFRSTRDGDKNLYIMENAEKGEYEGAEVTRLTNGKWTDTHCQWSPNGNWIVFASNRDNANAPQKKDLPDPGFFGVYLVKADNPDSWVKIIDSGYDFNSGPGLFAGHVNHPYFSPDGKSIVVAADLAAVSCEPISLPLFSHSVRPYGDIFIVDLISMTDINKNENLNKFKRLTHSRYECSTAVWTNYSTENSDAKWNSYLEKRNETHPYIDPSKGESFLVTGHLCIGRRCC</sequence>
<dbReference type="SUPFAM" id="SSF82171">
    <property type="entry name" value="DPP6 N-terminal domain-like"/>
    <property type="match status" value="1"/>
</dbReference>
<gene>
    <name evidence="2" type="primary">LOC110778873</name>
</gene>
<proteinExistence type="predicted"/>
<reference evidence="1" key="1">
    <citation type="journal article" date="2021" name="Nat. Commun.">
        <title>Genomic analyses provide insights into spinach domestication and the genetic basis of agronomic traits.</title>
        <authorList>
            <person name="Cai X."/>
            <person name="Sun X."/>
            <person name="Xu C."/>
            <person name="Sun H."/>
            <person name="Wang X."/>
            <person name="Ge C."/>
            <person name="Zhang Z."/>
            <person name="Wang Q."/>
            <person name="Fei Z."/>
            <person name="Jiao C."/>
            <person name="Wang Q."/>
        </authorList>
    </citation>
    <scope>NUCLEOTIDE SEQUENCE [LARGE SCALE GENOMIC DNA]</scope>
    <source>
        <strain evidence="1">cv. Varoflay</strain>
    </source>
</reference>